<evidence type="ECO:0000256" key="3">
    <source>
        <dbReference type="ARBA" id="ARBA00022989"/>
    </source>
</evidence>
<evidence type="ECO:0000256" key="6">
    <source>
        <dbReference type="RuleBase" id="RU000471"/>
    </source>
</evidence>
<dbReference type="GO" id="GO:0016655">
    <property type="term" value="F:oxidoreductase activity, acting on NAD(P)H, quinone or similar compound as acceptor"/>
    <property type="evidence" value="ECO:0007669"/>
    <property type="project" value="UniProtKB-UniRule"/>
</dbReference>
<comment type="catalytic activity">
    <reaction evidence="5">
        <text>a quinone + NADH + 5 H(+)(in) = a quinol + NAD(+) + 4 H(+)(out)</text>
        <dbReference type="Rhea" id="RHEA:57888"/>
        <dbReference type="ChEBI" id="CHEBI:15378"/>
        <dbReference type="ChEBI" id="CHEBI:24646"/>
        <dbReference type="ChEBI" id="CHEBI:57540"/>
        <dbReference type="ChEBI" id="CHEBI:57945"/>
        <dbReference type="ChEBI" id="CHEBI:132124"/>
    </reaction>
</comment>
<evidence type="ECO:0000256" key="2">
    <source>
        <dbReference type="ARBA" id="ARBA00022692"/>
    </source>
</evidence>
<dbReference type="AlphaFoldDB" id="A0A2D2E129"/>
<keyword evidence="5" id="KW-0874">Quinone</keyword>
<dbReference type="NCBIfam" id="NF004741">
    <property type="entry name" value="PRK06076.1-2"/>
    <property type="match status" value="1"/>
</dbReference>
<comment type="subunit">
    <text evidence="5">NDH-1 is composed of 14 different subunits. Subunits NuoA, H, J, K, L, M, N constitute the membrane sector of the complex.</text>
</comment>
<name>A0A2D2E129_FAUOS</name>
<accession>A0A2D2E129</accession>
<dbReference type="EMBL" id="CP024176">
    <property type="protein sequence ID" value="ATQ82947.1"/>
    <property type="molecule type" value="Genomic_DNA"/>
</dbReference>
<organism evidence="7">
    <name type="scientific">Faucicola osloensis</name>
    <name type="common">Moraxella osloensis</name>
    <dbReference type="NCBI Taxonomy" id="34062"/>
    <lineage>
        <taxon>Bacteria</taxon>
        <taxon>Pseudomonadati</taxon>
        <taxon>Pseudomonadota</taxon>
        <taxon>Gammaproteobacteria</taxon>
        <taxon>Moraxellales</taxon>
        <taxon>Moraxellaceae</taxon>
        <taxon>Faucicola</taxon>
    </lineage>
</organism>
<comment type="subcellular location">
    <subcellularLocation>
        <location evidence="5 6">Cell membrane</location>
        <topology evidence="5 6">Multi-pass membrane protein</topology>
    </subcellularLocation>
    <subcellularLocation>
        <location evidence="1">Membrane</location>
        <topology evidence="1">Multi-pass membrane protein</topology>
    </subcellularLocation>
</comment>
<dbReference type="InterPro" id="IPR001694">
    <property type="entry name" value="NADH_UbQ_OxRdtase_su1/FPO"/>
</dbReference>
<keyword evidence="3 5" id="KW-1133">Transmembrane helix</keyword>
<keyword evidence="5" id="KW-0830">Ubiquinone</keyword>
<comment type="similarity">
    <text evidence="5 6">Belongs to the complex I subunit 1 family.</text>
</comment>
<dbReference type="PROSITE" id="PS00668">
    <property type="entry name" value="COMPLEX1_ND1_2"/>
    <property type="match status" value="1"/>
</dbReference>
<feature type="transmembrane region" description="Helical" evidence="5">
    <location>
        <begin position="291"/>
        <end position="312"/>
    </location>
</feature>
<keyword evidence="5" id="KW-1003">Cell membrane</keyword>
<feature type="transmembrane region" description="Helical" evidence="5">
    <location>
        <begin position="171"/>
        <end position="191"/>
    </location>
</feature>
<dbReference type="PROSITE" id="PS00667">
    <property type="entry name" value="COMPLEX1_ND1_1"/>
    <property type="match status" value="1"/>
</dbReference>
<dbReference type="GO" id="GO:0048038">
    <property type="term" value="F:quinone binding"/>
    <property type="evidence" value="ECO:0007669"/>
    <property type="project" value="UniProtKB-KW"/>
</dbReference>
<dbReference type="GO" id="GO:0005886">
    <property type="term" value="C:plasma membrane"/>
    <property type="evidence" value="ECO:0007669"/>
    <property type="project" value="UniProtKB-SubCell"/>
</dbReference>
<feature type="transmembrane region" description="Helical" evidence="5">
    <location>
        <begin position="203"/>
        <end position="224"/>
    </location>
</feature>
<evidence type="ECO:0000313" key="7">
    <source>
        <dbReference type="EMBL" id="ATQ82947.1"/>
    </source>
</evidence>
<dbReference type="GO" id="GO:0009060">
    <property type="term" value="P:aerobic respiration"/>
    <property type="evidence" value="ECO:0007669"/>
    <property type="project" value="TreeGrafter"/>
</dbReference>
<dbReference type="Pfam" id="PF00146">
    <property type="entry name" value="NADHdh"/>
    <property type="match status" value="1"/>
</dbReference>
<dbReference type="EC" id="7.1.1.-" evidence="5"/>
<sequence length="351" mass="39196">MDYSVRQMPDLPAWLAGVMSPEAWSIVFLAVQSIVIFLAVVIFAALMIPYERRMLALWQDRYGPNRVGWQGSLQVAADMLKIFFKEDWTPKFADKFIFVLAPAISLFTALAAYIIVPVTPSLGGADWSIGILFFFAMAGLAVYAVMFGGWASANKYALLGGLRSAAQTISYEVFLGLSLMGVVALAGSFNLRDIVYSQAGGFWHWNVFGQILGFLTFMVAGVAVTHRFPFDQPEAEQELAEGYHVEYSGMKFGMFFVGEYVNIVLVSSLITILFFGGWLPLFDGLSFIPPIIWFMLKTLFFMTMFVLARGALMRPRYDQVMNFGWKICLPITLINLLATAAYVLWRTHGVG</sequence>
<feature type="transmembrane region" description="Helical" evidence="5">
    <location>
        <begin position="127"/>
        <end position="150"/>
    </location>
</feature>
<evidence type="ECO:0000256" key="1">
    <source>
        <dbReference type="ARBA" id="ARBA00004141"/>
    </source>
</evidence>
<comment type="function">
    <text evidence="5">NDH-1 shuttles electrons from NADH, via FMN and iron-sulfur (Fe-S) centers, to quinones in the respiratory chain. The immediate electron acceptor for the enzyme in this species is believed to be ubiquinone. Couples the redox reaction to proton translocation (for every two electrons transferred, four hydrogen ions are translocated across the cytoplasmic membrane), and thus conserves the redox energy in a proton gradient. This subunit may bind ubiquinone.</text>
</comment>
<feature type="transmembrane region" description="Helical" evidence="5">
    <location>
        <begin position="324"/>
        <end position="345"/>
    </location>
</feature>
<feature type="transmembrane region" description="Helical" evidence="5">
    <location>
        <begin position="23"/>
        <end position="48"/>
    </location>
</feature>
<evidence type="ECO:0000256" key="4">
    <source>
        <dbReference type="ARBA" id="ARBA00023136"/>
    </source>
</evidence>
<dbReference type="GO" id="GO:0003954">
    <property type="term" value="F:NADH dehydrogenase activity"/>
    <property type="evidence" value="ECO:0007669"/>
    <property type="project" value="TreeGrafter"/>
</dbReference>
<keyword evidence="5" id="KW-1278">Translocase</keyword>
<keyword evidence="2 5" id="KW-0812">Transmembrane</keyword>
<dbReference type="PANTHER" id="PTHR11432">
    <property type="entry name" value="NADH DEHYDROGENASE SUBUNIT 1"/>
    <property type="match status" value="1"/>
</dbReference>
<reference evidence="7" key="1">
    <citation type="submission" date="2017-11" db="EMBL/GenBank/DDBJ databases">
        <title>Complete Genome Sequence from Moraxella oslensis YHS isolated from human skin.</title>
        <authorList>
            <person name="Lee K."/>
            <person name="Lim J.Y."/>
            <person name="Hwang I."/>
        </authorList>
    </citation>
    <scope>NUCLEOTIDE SEQUENCE</scope>
    <source>
        <strain evidence="7">YHS</strain>
    </source>
</reference>
<gene>
    <name evidence="5" type="primary">nuoH</name>
    <name evidence="7" type="ORF">YHS_03395</name>
</gene>
<proteinExistence type="inferred from homology"/>
<dbReference type="InterPro" id="IPR018086">
    <property type="entry name" value="NADH_UbQ_OxRdtase_su1_CS"/>
</dbReference>
<feature type="transmembrane region" description="Helical" evidence="5">
    <location>
        <begin position="260"/>
        <end position="279"/>
    </location>
</feature>
<evidence type="ECO:0000256" key="5">
    <source>
        <dbReference type="HAMAP-Rule" id="MF_01350"/>
    </source>
</evidence>
<keyword evidence="4 5" id="KW-0472">Membrane</keyword>
<dbReference type="PANTHER" id="PTHR11432:SF3">
    <property type="entry name" value="NADH-UBIQUINONE OXIDOREDUCTASE CHAIN 1"/>
    <property type="match status" value="1"/>
</dbReference>
<protein>
    <recommendedName>
        <fullName evidence="5">NADH-quinone oxidoreductase subunit H</fullName>
        <ecNumber evidence="5">7.1.1.-</ecNumber>
    </recommendedName>
    <alternativeName>
        <fullName evidence="5">NADH dehydrogenase I subunit H</fullName>
    </alternativeName>
    <alternativeName>
        <fullName evidence="5">NDH-1 subunit H</fullName>
    </alternativeName>
</protein>
<feature type="transmembrane region" description="Helical" evidence="5">
    <location>
        <begin position="96"/>
        <end position="115"/>
    </location>
</feature>
<keyword evidence="5 6" id="KW-0520">NAD</keyword>
<dbReference type="HAMAP" id="MF_01350">
    <property type="entry name" value="NDH1_NuoH"/>
    <property type="match status" value="1"/>
</dbReference>
<dbReference type="NCBIfam" id="NF004740">
    <property type="entry name" value="PRK06076.1-1"/>
    <property type="match status" value="1"/>
</dbReference>